<dbReference type="EMBL" id="HACA01033689">
    <property type="protein sequence ID" value="CDW51050.1"/>
    <property type="molecule type" value="Transcribed_RNA"/>
</dbReference>
<name>A0A0K2VL54_LEPSM</name>
<accession>A0A0K2VL54</accession>
<reference evidence="1" key="1">
    <citation type="submission" date="2014-05" db="EMBL/GenBank/DDBJ databases">
        <authorList>
            <person name="Chronopoulou M."/>
        </authorList>
    </citation>
    <scope>NUCLEOTIDE SEQUENCE</scope>
    <source>
        <tissue evidence="1">Whole organism</tissue>
    </source>
</reference>
<proteinExistence type="predicted"/>
<evidence type="ECO:0000313" key="1">
    <source>
        <dbReference type="EMBL" id="CDW51050.1"/>
    </source>
</evidence>
<sequence length="39" mass="4354">MLLSREVAVELDNVSLSFLIITRIFMILTIPRDTACTAS</sequence>
<dbReference type="AlphaFoldDB" id="A0A0K2VL54"/>
<protein>
    <submittedName>
        <fullName evidence="1">Uncharacterized protein</fullName>
    </submittedName>
</protein>
<organism evidence="1">
    <name type="scientific">Lepeophtheirus salmonis</name>
    <name type="common">Salmon louse</name>
    <name type="synonym">Caligus salmonis</name>
    <dbReference type="NCBI Taxonomy" id="72036"/>
    <lineage>
        <taxon>Eukaryota</taxon>
        <taxon>Metazoa</taxon>
        <taxon>Ecdysozoa</taxon>
        <taxon>Arthropoda</taxon>
        <taxon>Crustacea</taxon>
        <taxon>Multicrustacea</taxon>
        <taxon>Hexanauplia</taxon>
        <taxon>Copepoda</taxon>
        <taxon>Siphonostomatoida</taxon>
        <taxon>Caligidae</taxon>
        <taxon>Lepeophtheirus</taxon>
    </lineage>
</organism>